<dbReference type="PANTHER" id="PTHR47064:SF2">
    <property type="entry name" value="SMP-30_GLUCONOLACTONASE_LRE-LIKE REGION DOMAIN-CONTAINING PROTEIN-RELATED"/>
    <property type="match status" value="1"/>
</dbReference>
<dbReference type="Pfam" id="PF08450">
    <property type="entry name" value="SGL"/>
    <property type="match status" value="1"/>
</dbReference>
<evidence type="ECO:0000259" key="2">
    <source>
        <dbReference type="Pfam" id="PF08450"/>
    </source>
</evidence>
<dbReference type="SUPFAM" id="SSF63829">
    <property type="entry name" value="Calcium-dependent phosphotriesterase"/>
    <property type="match status" value="1"/>
</dbReference>
<dbReference type="Gene3D" id="2.120.10.30">
    <property type="entry name" value="TolB, C-terminal domain"/>
    <property type="match status" value="1"/>
</dbReference>
<dbReference type="PANTHER" id="PTHR47064">
    <property type="entry name" value="PUTATIVE (AFU_ORTHOLOGUE AFUA_1G08990)-RELATED"/>
    <property type="match status" value="1"/>
</dbReference>
<dbReference type="OrthoDB" id="423498at2759"/>
<keyword evidence="4" id="KW-1185">Reference proteome</keyword>
<organism evidence="3 4">
    <name type="scientific">Hyaloscypha variabilis (strain UAMH 11265 / GT02V1 / F)</name>
    <name type="common">Meliniomyces variabilis</name>
    <dbReference type="NCBI Taxonomy" id="1149755"/>
    <lineage>
        <taxon>Eukaryota</taxon>
        <taxon>Fungi</taxon>
        <taxon>Dikarya</taxon>
        <taxon>Ascomycota</taxon>
        <taxon>Pezizomycotina</taxon>
        <taxon>Leotiomycetes</taxon>
        <taxon>Helotiales</taxon>
        <taxon>Hyaloscyphaceae</taxon>
        <taxon>Hyaloscypha</taxon>
        <taxon>Hyaloscypha variabilis</taxon>
    </lineage>
</organism>
<dbReference type="InterPro" id="IPR011042">
    <property type="entry name" value="6-blade_b-propeller_TolB-like"/>
</dbReference>
<proteinExistence type="predicted"/>
<dbReference type="EMBL" id="KZ613967">
    <property type="protein sequence ID" value="PMD30363.1"/>
    <property type="molecule type" value="Genomic_DNA"/>
</dbReference>
<reference evidence="3 4" key="1">
    <citation type="submission" date="2016-04" db="EMBL/GenBank/DDBJ databases">
        <title>A degradative enzymes factory behind the ericoid mycorrhizal symbiosis.</title>
        <authorList>
            <consortium name="DOE Joint Genome Institute"/>
            <person name="Martino E."/>
            <person name="Morin E."/>
            <person name="Grelet G."/>
            <person name="Kuo A."/>
            <person name="Kohler A."/>
            <person name="Daghino S."/>
            <person name="Barry K."/>
            <person name="Choi C."/>
            <person name="Cichocki N."/>
            <person name="Clum A."/>
            <person name="Copeland A."/>
            <person name="Hainaut M."/>
            <person name="Haridas S."/>
            <person name="Labutti K."/>
            <person name="Lindquist E."/>
            <person name="Lipzen A."/>
            <person name="Khouja H.-R."/>
            <person name="Murat C."/>
            <person name="Ohm R."/>
            <person name="Olson A."/>
            <person name="Spatafora J."/>
            <person name="Veneault-Fourrey C."/>
            <person name="Henrissat B."/>
            <person name="Grigoriev I."/>
            <person name="Martin F."/>
            <person name="Perotto S."/>
        </authorList>
    </citation>
    <scope>NUCLEOTIDE SEQUENCE [LARGE SCALE GENOMIC DNA]</scope>
    <source>
        <strain evidence="3 4">F</strain>
    </source>
</reference>
<sequence>MKTPKVSLAVLAATNLAKAALNDIISIDSQLTYRVLPDFEGNVTENFVDTSTTNTTTSTLFAAARNATFISYSPDFLSLIGPNPSLQLITQRNESFANEAGIWVPPLNEVWFTSSTIDDMTTISVLSLSNLSISTPSLSQPIINANGGYYFDSKVYFASDGNAAVPSAIYSVDPVTGETEVLINSYFGLQFNGPNDITWVKPPNSNQTFMFFTDDPLSSLFDDGPPPVLVDAVWRFDPTSHSLVPVISRADILIPNGIATNKEQNKLFVTDSTPIDSGTESLPAGAGNSGSNAIYAFDLVNDANGIPWPVNKRLFGISRTGIPDGIKVDDQGRVWTGEGEGIVVRDSSGKVLGLFNAETLLVDRGAGGPLANFALAGDRLVVEGNERLWILKLGETVMSPGRFEG</sequence>
<gene>
    <name evidence="3" type="ORF">L207DRAFT_614207</name>
</gene>
<feature type="signal peptide" evidence="1">
    <location>
        <begin position="1"/>
        <end position="19"/>
    </location>
</feature>
<dbReference type="AlphaFoldDB" id="A0A2J6QVS7"/>
<dbReference type="Proteomes" id="UP000235786">
    <property type="component" value="Unassembled WGS sequence"/>
</dbReference>
<protein>
    <submittedName>
        <fullName evidence="3">Calcium-dependent phosphotriesterase</fullName>
    </submittedName>
</protein>
<dbReference type="STRING" id="1149755.A0A2J6QVS7"/>
<accession>A0A2J6QVS7</accession>
<name>A0A2J6QVS7_HYAVF</name>
<dbReference type="InterPro" id="IPR052988">
    <property type="entry name" value="Oryzine_lactonohydrolase"/>
</dbReference>
<feature type="chain" id="PRO_5014390272" evidence="1">
    <location>
        <begin position="20"/>
        <end position="405"/>
    </location>
</feature>
<keyword evidence="1" id="KW-0732">Signal</keyword>
<evidence type="ECO:0000313" key="4">
    <source>
        <dbReference type="Proteomes" id="UP000235786"/>
    </source>
</evidence>
<evidence type="ECO:0000256" key="1">
    <source>
        <dbReference type="SAM" id="SignalP"/>
    </source>
</evidence>
<feature type="domain" description="SMP-30/Gluconolactonase/LRE-like region" evidence="2">
    <location>
        <begin position="169"/>
        <end position="352"/>
    </location>
</feature>
<evidence type="ECO:0000313" key="3">
    <source>
        <dbReference type="EMBL" id="PMD30363.1"/>
    </source>
</evidence>
<dbReference type="InterPro" id="IPR013658">
    <property type="entry name" value="SGL"/>
</dbReference>